<evidence type="ECO:0000256" key="4">
    <source>
        <dbReference type="ARBA" id="ARBA00022980"/>
    </source>
</evidence>
<dbReference type="AlphaFoldDB" id="A0A0G1YGB4"/>
<evidence type="ECO:0000256" key="6">
    <source>
        <dbReference type="ARBA" id="ARBA00035207"/>
    </source>
</evidence>
<dbReference type="Gene3D" id="3.90.470.10">
    <property type="entry name" value="Ribosomal protein L22/L17"/>
    <property type="match status" value="1"/>
</dbReference>
<dbReference type="Proteomes" id="UP000033870">
    <property type="component" value="Unassembled WGS sequence"/>
</dbReference>
<comment type="function">
    <text evidence="7 10">This protein binds specifically to 23S rRNA; its binding is stimulated by other ribosomal proteins, e.g., L4, L17, and L20. It is important during the early stages of 50S assembly. It makes multiple contacts with different domains of the 23S rRNA in the assembled 50S subunit and ribosome.</text>
</comment>
<dbReference type="GO" id="GO:0006412">
    <property type="term" value="P:translation"/>
    <property type="evidence" value="ECO:0007669"/>
    <property type="project" value="UniProtKB-UniRule"/>
</dbReference>
<dbReference type="Pfam" id="PF00237">
    <property type="entry name" value="Ribosomal_L22"/>
    <property type="match status" value="1"/>
</dbReference>
<comment type="similarity">
    <text evidence="1 7 8">Belongs to the universal ribosomal protein uL22 family.</text>
</comment>
<protein>
    <recommendedName>
        <fullName evidence="6 7">Large ribosomal subunit protein uL22</fullName>
    </recommendedName>
</protein>
<keyword evidence="3 7" id="KW-0694">RNA-binding</keyword>
<comment type="caution">
    <text evidence="11">The sequence shown here is derived from an EMBL/GenBank/DDBJ whole genome shotgun (WGS) entry which is preliminary data.</text>
</comment>
<reference evidence="11 12" key="1">
    <citation type="journal article" date="2015" name="Nature">
        <title>rRNA introns, odd ribosomes, and small enigmatic genomes across a large radiation of phyla.</title>
        <authorList>
            <person name="Brown C.T."/>
            <person name="Hug L.A."/>
            <person name="Thomas B.C."/>
            <person name="Sharon I."/>
            <person name="Castelle C.J."/>
            <person name="Singh A."/>
            <person name="Wilkins M.J."/>
            <person name="Williams K.H."/>
            <person name="Banfield J.F."/>
        </authorList>
    </citation>
    <scope>NUCLEOTIDE SEQUENCE [LARGE SCALE GENOMIC DNA]</scope>
</reference>
<name>A0A0G1YGB4_9BACT</name>
<dbReference type="PANTHER" id="PTHR13501:SF8">
    <property type="entry name" value="LARGE RIBOSOMAL SUBUNIT PROTEIN UL22M"/>
    <property type="match status" value="1"/>
</dbReference>
<evidence type="ECO:0000256" key="10">
    <source>
        <dbReference type="RuleBase" id="RU004008"/>
    </source>
</evidence>
<proteinExistence type="inferred from homology"/>
<keyword evidence="5 7" id="KW-0687">Ribonucleoprotein</keyword>
<dbReference type="InterPro" id="IPR047867">
    <property type="entry name" value="Ribosomal_uL22_bac/org-type"/>
</dbReference>
<keyword evidence="4 7" id="KW-0689">Ribosomal protein</keyword>
<dbReference type="HAMAP" id="MF_01331_B">
    <property type="entry name" value="Ribosomal_uL22_B"/>
    <property type="match status" value="1"/>
</dbReference>
<accession>A0A0G1YGB4</accession>
<sequence>MPAQNFVSMNFEATAQLNSLRISPRKVRLVTDVIKGLPVERARQELKFSAKDAARPVLKLLESAVANAVHNHHLKPETLVVKHTAVNGGSILYRWMPRAMGRATPLRKRTAHVSMVLSGEVDEKAKAVAAAGADAPAEKTPAGKAE</sequence>
<dbReference type="STRING" id="1619044.UY92_C0009G0029"/>
<dbReference type="NCBIfam" id="TIGR01044">
    <property type="entry name" value="rplV_bact"/>
    <property type="match status" value="1"/>
</dbReference>
<comment type="function">
    <text evidence="7">The globular domain of the protein is located near the polypeptide exit tunnel on the outside of the subunit, while an extended beta-hairpin is found that lines the wall of the exit tunnel in the center of the 70S ribosome.</text>
</comment>
<organism evidence="11 12">
    <name type="scientific">Candidatus Magasanikbacteria bacterium GW2011_GWA2_56_11</name>
    <dbReference type="NCBI Taxonomy" id="1619044"/>
    <lineage>
        <taxon>Bacteria</taxon>
        <taxon>Candidatus Magasanikiibacteriota</taxon>
    </lineage>
</organism>
<evidence type="ECO:0000256" key="7">
    <source>
        <dbReference type="HAMAP-Rule" id="MF_01331"/>
    </source>
</evidence>
<evidence type="ECO:0000256" key="8">
    <source>
        <dbReference type="RuleBase" id="RU004005"/>
    </source>
</evidence>
<evidence type="ECO:0000256" key="3">
    <source>
        <dbReference type="ARBA" id="ARBA00022884"/>
    </source>
</evidence>
<dbReference type="GO" id="GO:0022625">
    <property type="term" value="C:cytosolic large ribosomal subunit"/>
    <property type="evidence" value="ECO:0007669"/>
    <property type="project" value="TreeGrafter"/>
</dbReference>
<evidence type="ECO:0000313" key="12">
    <source>
        <dbReference type="Proteomes" id="UP000033870"/>
    </source>
</evidence>
<evidence type="ECO:0000313" key="11">
    <source>
        <dbReference type="EMBL" id="KKW42225.1"/>
    </source>
</evidence>
<gene>
    <name evidence="7" type="primary">rplV</name>
    <name evidence="11" type="ORF">UY92_C0009G0029</name>
</gene>
<dbReference type="InterPro" id="IPR036394">
    <property type="entry name" value="Ribosomal_uL22_sf"/>
</dbReference>
<dbReference type="PANTHER" id="PTHR13501">
    <property type="entry name" value="CHLOROPLAST 50S RIBOSOMAL PROTEIN L22-RELATED"/>
    <property type="match status" value="1"/>
</dbReference>
<dbReference type="InterPro" id="IPR001063">
    <property type="entry name" value="Ribosomal_uL22"/>
</dbReference>
<evidence type="ECO:0000256" key="9">
    <source>
        <dbReference type="RuleBase" id="RU004006"/>
    </source>
</evidence>
<dbReference type="EMBL" id="LCRX01000009">
    <property type="protein sequence ID" value="KKW42225.1"/>
    <property type="molecule type" value="Genomic_DNA"/>
</dbReference>
<evidence type="ECO:0000256" key="5">
    <source>
        <dbReference type="ARBA" id="ARBA00023274"/>
    </source>
</evidence>
<evidence type="ECO:0000256" key="2">
    <source>
        <dbReference type="ARBA" id="ARBA00022730"/>
    </source>
</evidence>
<dbReference type="InterPro" id="IPR005727">
    <property type="entry name" value="Ribosomal_uL22_bac/chlpt-type"/>
</dbReference>
<dbReference type="CDD" id="cd00336">
    <property type="entry name" value="Ribosomal_L22"/>
    <property type="match status" value="1"/>
</dbReference>
<evidence type="ECO:0000256" key="1">
    <source>
        <dbReference type="ARBA" id="ARBA00009451"/>
    </source>
</evidence>
<keyword evidence="2 7" id="KW-0699">rRNA-binding</keyword>
<comment type="subunit">
    <text evidence="7 9">Part of the 50S ribosomal subunit.</text>
</comment>
<dbReference type="PATRIC" id="fig|1619044.3.peg.683"/>
<dbReference type="GO" id="GO:0003735">
    <property type="term" value="F:structural constituent of ribosome"/>
    <property type="evidence" value="ECO:0007669"/>
    <property type="project" value="InterPro"/>
</dbReference>
<dbReference type="GO" id="GO:0019843">
    <property type="term" value="F:rRNA binding"/>
    <property type="evidence" value="ECO:0007669"/>
    <property type="project" value="UniProtKB-UniRule"/>
</dbReference>
<dbReference type="SUPFAM" id="SSF54843">
    <property type="entry name" value="Ribosomal protein L22"/>
    <property type="match status" value="1"/>
</dbReference>